<dbReference type="InterPro" id="IPR013096">
    <property type="entry name" value="Cupin_2"/>
</dbReference>
<dbReference type="InterPro" id="IPR011051">
    <property type="entry name" value="RmlC_Cupin_sf"/>
</dbReference>
<feature type="domain" description="Cupin type-2" evidence="3">
    <location>
        <begin position="41"/>
        <end position="111"/>
    </location>
</feature>
<dbReference type="Pfam" id="PF07883">
    <property type="entry name" value="Cupin_2"/>
    <property type="match status" value="1"/>
</dbReference>
<feature type="compositionally biased region" description="Polar residues" evidence="2">
    <location>
        <begin position="148"/>
        <end position="157"/>
    </location>
</feature>
<evidence type="ECO:0000256" key="1">
    <source>
        <dbReference type="ARBA" id="ARBA00022723"/>
    </source>
</evidence>
<evidence type="ECO:0000256" key="2">
    <source>
        <dbReference type="SAM" id="MobiDB-lite"/>
    </source>
</evidence>
<dbReference type="GO" id="GO:0046872">
    <property type="term" value="F:metal ion binding"/>
    <property type="evidence" value="ECO:0007669"/>
    <property type="project" value="UniProtKB-KW"/>
</dbReference>
<proteinExistence type="predicted"/>
<sequence>MPKFTPTTVRRDSGATAACGPYEALLFSDSGGLSQFGAFEEILPPGSASSIKHWHAAEDEMVYMIEGTATVIEGDETYLLHAGEAATFKAGVATGHCLRNDTPAPIRYLVIGTRSTGDTVTYPDHDRILRFTRAPGATEVSERRYSTLDGTPATTSPYDAPDER</sequence>
<dbReference type="PANTHER" id="PTHR35848">
    <property type="entry name" value="OXALATE-BINDING PROTEIN"/>
    <property type="match status" value="1"/>
</dbReference>
<evidence type="ECO:0000313" key="4">
    <source>
        <dbReference type="EMBL" id="SFI55067.1"/>
    </source>
</evidence>
<feature type="region of interest" description="Disordered" evidence="2">
    <location>
        <begin position="140"/>
        <end position="164"/>
    </location>
</feature>
<name>A0A1I3J485_9RHOB</name>
<evidence type="ECO:0000259" key="3">
    <source>
        <dbReference type="Pfam" id="PF07883"/>
    </source>
</evidence>
<dbReference type="CDD" id="cd02224">
    <property type="entry name" value="cupin_SPO2919-like"/>
    <property type="match status" value="1"/>
</dbReference>
<dbReference type="STRING" id="588602.SAMN04487991_0232"/>
<dbReference type="AlphaFoldDB" id="A0A1I3J485"/>
<dbReference type="Gene3D" id="2.60.120.10">
    <property type="entry name" value="Jelly Rolls"/>
    <property type="match status" value="1"/>
</dbReference>
<dbReference type="Proteomes" id="UP000199630">
    <property type="component" value="Unassembled WGS sequence"/>
</dbReference>
<keyword evidence="1" id="KW-0479">Metal-binding</keyword>
<dbReference type="OrthoDB" id="5290459at2"/>
<keyword evidence="5" id="KW-1185">Reference proteome</keyword>
<organism evidence="4 5">
    <name type="scientific">Celeribacter neptunius</name>
    <dbReference type="NCBI Taxonomy" id="588602"/>
    <lineage>
        <taxon>Bacteria</taxon>
        <taxon>Pseudomonadati</taxon>
        <taxon>Pseudomonadota</taxon>
        <taxon>Alphaproteobacteria</taxon>
        <taxon>Rhodobacterales</taxon>
        <taxon>Roseobacteraceae</taxon>
        <taxon>Celeribacter</taxon>
    </lineage>
</organism>
<dbReference type="RefSeq" id="WP_090059063.1">
    <property type="nucleotide sequence ID" value="NZ_FORH01000001.1"/>
</dbReference>
<accession>A0A1I3J485</accession>
<dbReference type="PANTHER" id="PTHR35848:SF9">
    <property type="entry name" value="SLL1358 PROTEIN"/>
    <property type="match status" value="1"/>
</dbReference>
<reference evidence="5" key="1">
    <citation type="submission" date="2016-10" db="EMBL/GenBank/DDBJ databases">
        <authorList>
            <person name="Varghese N."/>
            <person name="Submissions S."/>
        </authorList>
    </citation>
    <scope>NUCLEOTIDE SEQUENCE [LARGE SCALE GENOMIC DNA]</scope>
    <source>
        <strain evidence="5">DSM 26471</strain>
    </source>
</reference>
<gene>
    <name evidence="4" type="ORF">SAMN04487991_0232</name>
</gene>
<dbReference type="InterPro" id="IPR014710">
    <property type="entry name" value="RmlC-like_jellyroll"/>
</dbReference>
<evidence type="ECO:0000313" key="5">
    <source>
        <dbReference type="Proteomes" id="UP000199630"/>
    </source>
</evidence>
<dbReference type="SUPFAM" id="SSF51182">
    <property type="entry name" value="RmlC-like cupins"/>
    <property type="match status" value="1"/>
</dbReference>
<protein>
    <submittedName>
        <fullName evidence="4">Uncharacterized conserved protein, cupin superfamily</fullName>
    </submittedName>
</protein>
<dbReference type="InterPro" id="IPR051610">
    <property type="entry name" value="GPI/OXD"/>
</dbReference>
<dbReference type="EMBL" id="FORH01000001">
    <property type="protein sequence ID" value="SFI55067.1"/>
    <property type="molecule type" value="Genomic_DNA"/>
</dbReference>